<proteinExistence type="predicted"/>
<evidence type="ECO:0000313" key="2">
    <source>
        <dbReference type="EMBL" id="SFB82160.1"/>
    </source>
</evidence>
<dbReference type="InterPro" id="IPR036378">
    <property type="entry name" value="FAS1_dom_sf"/>
</dbReference>
<dbReference type="EMBL" id="FOLL01000001">
    <property type="protein sequence ID" value="SFB82160.1"/>
    <property type="molecule type" value="Genomic_DNA"/>
</dbReference>
<dbReference type="AlphaFoldDB" id="A0A1I1EAX2"/>
<evidence type="ECO:0000259" key="1">
    <source>
        <dbReference type="Pfam" id="PF02469"/>
    </source>
</evidence>
<accession>A0A1I1EAX2</accession>
<reference evidence="2 3" key="1">
    <citation type="submission" date="2016-10" db="EMBL/GenBank/DDBJ databases">
        <authorList>
            <person name="de Groot N.N."/>
        </authorList>
    </citation>
    <scope>NUCLEOTIDE SEQUENCE [LARGE SCALE GENOMIC DNA]</scope>
    <source>
        <strain evidence="2 3">DSM 22900</strain>
    </source>
</reference>
<gene>
    <name evidence="2" type="ORF">SAMN05421747_101326</name>
</gene>
<dbReference type="STRING" id="623281.SAMN05421747_101326"/>
<dbReference type="PROSITE" id="PS51257">
    <property type="entry name" value="PROKAR_LIPOPROTEIN"/>
    <property type="match status" value="1"/>
</dbReference>
<dbReference type="Gene3D" id="2.30.180.10">
    <property type="entry name" value="FAS1 domain"/>
    <property type="match status" value="1"/>
</dbReference>
<sequence length="240" mass="27213">MDILKKNIATLWNLAALAVLLSVCSCTLLGLELQQDHKHEVNILSPEIHMDAWQFINTPLEDTLRSFDRFVDAVVYAGLEDEYTKPGRTFLVFNNYAILRYNSSGTVNSGCYFGRNTVPVLDEDGNPVLDEDGEPMMRPGRRWEDYPVEQVRELLLYHILEGEYSYHNLGPDNTVVQSLSPNNEANLVYLQIQNTQTSKLAVNAFQGSIQTTLARTANLKATNGYIHVFDAYLRYGVEMQ</sequence>
<organism evidence="2 3">
    <name type="scientific">Parapedobacter composti</name>
    <dbReference type="NCBI Taxonomy" id="623281"/>
    <lineage>
        <taxon>Bacteria</taxon>
        <taxon>Pseudomonadati</taxon>
        <taxon>Bacteroidota</taxon>
        <taxon>Sphingobacteriia</taxon>
        <taxon>Sphingobacteriales</taxon>
        <taxon>Sphingobacteriaceae</taxon>
        <taxon>Parapedobacter</taxon>
    </lineage>
</organism>
<dbReference type="OrthoDB" id="1032410at2"/>
<dbReference type="SUPFAM" id="SSF82153">
    <property type="entry name" value="FAS1 domain"/>
    <property type="match status" value="1"/>
</dbReference>
<dbReference type="InterPro" id="IPR000782">
    <property type="entry name" value="FAS1_domain"/>
</dbReference>
<protein>
    <submittedName>
        <fullName evidence="2">Fasciclin domain-containing protein</fullName>
    </submittedName>
</protein>
<feature type="domain" description="FAS1" evidence="1">
    <location>
        <begin position="149"/>
        <end position="233"/>
    </location>
</feature>
<evidence type="ECO:0000313" key="3">
    <source>
        <dbReference type="Proteomes" id="UP000199577"/>
    </source>
</evidence>
<dbReference type="Proteomes" id="UP000199577">
    <property type="component" value="Unassembled WGS sequence"/>
</dbReference>
<keyword evidence="3" id="KW-1185">Reference proteome</keyword>
<name>A0A1I1EAX2_9SPHI</name>
<dbReference type="RefSeq" id="WP_090970371.1">
    <property type="nucleotide sequence ID" value="NZ_FOLL01000001.1"/>
</dbReference>
<dbReference type="Pfam" id="PF02469">
    <property type="entry name" value="Fasciclin"/>
    <property type="match status" value="1"/>
</dbReference>